<keyword evidence="2" id="KW-1185">Reference proteome</keyword>
<comment type="caution">
    <text evidence="1">The sequence shown here is derived from an EMBL/GenBank/DDBJ whole genome shotgun (WGS) entry which is preliminary data.</text>
</comment>
<sequence>MIVLGLATGTYGGITSKIALALGANVIAIGRSEIKLAYLKQQLGNYERFSYVVMTGDDKVDAAVIRKASPDGRGVKVYND</sequence>
<dbReference type="Gene3D" id="3.40.50.720">
    <property type="entry name" value="NAD(P)-binding Rossmann-like Domain"/>
    <property type="match status" value="1"/>
</dbReference>
<evidence type="ECO:0000313" key="2">
    <source>
        <dbReference type="Proteomes" id="UP000750502"/>
    </source>
</evidence>
<reference evidence="1" key="2">
    <citation type="submission" date="2020-10" db="EMBL/GenBank/DDBJ databases">
        <authorList>
            <person name="Peck L.D."/>
            <person name="Nowell R.W."/>
            <person name="Flood J."/>
            <person name="Ryan M.J."/>
            <person name="Barraclough T.G."/>
        </authorList>
    </citation>
    <scope>NUCLEOTIDE SEQUENCE</scope>
    <source>
        <strain evidence="1">IMI 127659i</strain>
    </source>
</reference>
<dbReference type="AlphaFoldDB" id="A0A9P7I2C2"/>
<gene>
    <name evidence="1" type="ORF">H9Q72_005577</name>
</gene>
<organism evidence="1 2">
    <name type="scientific">Fusarium xylarioides</name>
    <dbReference type="NCBI Taxonomy" id="221167"/>
    <lineage>
        <taxon>Eukaryota</taxon>
        <taxon>Fungi</taxon>
        <taxon>Dikarya</taxon>
        <taxon>Ascomycota</taxon>
        <taxon>Pezizomycotina</taxon>
        <taxon>Sordariomycetes</taxon>
        <taxon>Hypocreomycetidae</taxon>
        <taxon>Hypocreales</taxon>
        <taxon>Nectriaceae</taxon>
        <taxon>Fusarium</taxon>
        <taxon>Fusarium fujikuroi species complex</taxon>
    </lineage>
</organism>
<evidence type="ECO:0000313" key="1">
    <source>
        <dbReference type="EMBL" id="KAG5766358.1"/>
    </source>
</evidence>
<dbReference type="SUPFAM" id="SSF51735">
    <property type="entry name" value="NAD(P)-binding Rossmann-fold domains"/>
    <property type="match status" value="1"/>
</dbReference>
<dbReference type="OrthoDB" id="5407715at2759"/>
<proteinExistence type="predicted"/>
<dbReference type="Proteomes" id="UP000750502">
    <property type="component" value="Unassembled WGS sequence"/>
</dbReference>
<accession>A0A9P7I2C2</accession>
<dbReference type="InterPro" id="IPR036291">
    <property type="entry name" value="NAD(P)-bd_dom_sf"/>
</dbReference>
<dbReference type="EMBL" id="JADFTT010000161">
    <property type="protein sequence ID" value="KAG5766358.1"/>
    <property type="molecule type" value="Genomic_DNA"/>
</dbReference>
<reference evidence="1" key="1">
    <citation type="journal article" date="2020" name="bioRxiv">
        <title>Historical genomics reveals the evolutionary mechanisms behind multiple outbreaks of the host-specific coffee wilt pathogen Fusarium xylarioides.</title>
        <authorList>
            <person name="Peck D."/>
            <person name="Nowell R.W."/>
            <person name="Flood J."/>
            <person name="Ryan M.J."/>
            <person name="Barraclough T.G."/>
        </authorList>
    </citation>
    <scope>NUCLEOTIDE SEQUENCE</scope>
    <source>
        <strain evidence="1">IMI 127659i</strain>
    </source>
</reference>
<name>A0A9P7I2C2_9HYPO</name>
<protein>
    <submittedName>
        <fullName evidence="1">Uncharacterized protein</fullName>
    </submittedName>
</protein>